<reference evidence="6" key="1">
    <citation type="submission" date="2023-07" db="EMBL/GenBank/DDBJ databases">
        <title>Chromosome-level genome assembly of Artemia franciscana.</title>
        <authorList>
            <person name="Jo E."/>
        </authorList>
    </citation>
    <scope>NUCLEOTIDE SEQUENCE</scope>
    <source>
        <tissue evidence="6">Whole body</tissue>
    </source>
</reference>
<proteinExistence type="inferred from homology"/>
<dbReference type="EMBL" id="JAVRJZ010000005">
    <property type="protein sequence ID" value="KAK2723111.1"/>
    <property type="molecule type" value="Genomic_DNA"/>
</dbReference>
<name>A0AA88IK01_ARTSF</name>
<evidence type="ECO:0000256" key="2">
    <source>
        <dbReference type="ARBA" id="ARBA00014932"/>
    </source>
</evidence>
<dbReference type="PANTHER" id="PTHR14145">
    <property type="entry name" value="26S PROTESOME SUBUNIT 6"/>
    <property type="match status" value="1"/>
</dbReference>
<protein>
    <recommendedName>
        <fullName evidence="2">26S proteasome non-ATPase regulatory subunit 6</fullName>
    </recommendedName>
</protein>
<comment type="caution">
    <text evidence="6">The sequence shown here is derived from an EMBL/GenBank/DDBJ whole genome shotgun (WGS) entry which is preliminary data.</text>
</comment>
<keyword evidence="3" id="KW-0647">Proteasome</keyword>
<evidence type="ECO:0000256" key="3">
    <source>
        <dbReference type="ARBA" id="ARBA00022942"/>
    </source>
</evidence>
<dbReference type="InterPro" id="IPR045135">
    <property type="entry name" value="Rpn7_N"/>
</dbReference>
<feature type="domain" description="PCI" evidence="5">
    <location>
        <begin position="200"/>
        <end position="368"/>
    </location>
</feature>
<dbReference type="Pfam" id="PF21154">
    <property type="entry name" value="RPN7_PSMD6_C"/>
    <property type="match status" value="1"/>
</dbReference>
<evidence type="ECO:0000313" key="6">
    <source>
        <dbReference type="EMBL" id="KAK2723112.1"/>
    </source>
</evidence>
<gene>
    <name evidence="6" type="ORF">QYM36_003336</name>
</gene>
<dbReference type="InterPro" id="IPR049549">
    <property type="entry name" value="RPN7_PSMD6_C"/>
</dbReference>
<evidence type="ECO:0000256" key="1">
    <source>
        <dbReference type="ARBA" id="ARBA00005717"/>
    </source>
</evidence>
<dbReference type="GO" id="GO:0005838">
    <property type="term" value="C:proteasome regulatory particle"/>
    <property type="evidence" value="ECO:0007669"/>
    <property type="project" value="TreeGrafter"/>
</dbReference>
<dbReference type="InterPro" id="IPR036390">
    <property type="entry name" value="WH_DNA-bd_sf"/>
</dbReference>
<dbReference type="EMBL" id="JAVRJZ010000005">
    <property type="protein sequence ID" value="KAK2723112.1"/>
    <property type="molecule type" value="Genomic_DNA"/>
</dbReference>
<dbReference type="Gene3D" id="1.25.40.570">
    <property type="match status" value="1"/>
</dbReference>
<dbReference type="AlphaFoldDB" id="A0AA88IK01"/>
<accession>A0AA88IK01</accession>
<dbReference type="FunFam" id="1.25.40.570:FF:000005">
    <property type="entry name" value="26S proteasome regulatory subunit N7"/>
    <property type="match status" value="1"/>
</dbReference>
<dbReference type="Pfam" id="PF10602">
    <property type="entry name" value="RPN7"/>
    <property type="match status" value="1"/>
</dbReference>
<dbReference type="SUPFAM" id="SSF46785">
    <property type="entry name" value="Winged helix' DNA-binding domain"/>
    <property type="match status" value="1"/>
</dbReference>
<evidence type="ECO:0000259" key="5">
    <source>
        <dbReference type="PROSITE" id="PS50250"/>
    </source>
</evidence>
<dbReference type="InterPro" id="IPR019585">
    <property type="entry name" value="Rpn7/CSN1"/>
</dbReference>
<dbReference type="Pfam" id="PF01399">
    <property type="entry name" value="PCI"/>
    <property type="match status" value="1"/>
</dbReference>
<keyword evidence="7" id="KW-1185">Reference proteome</keyword>
<keyword evidence="4" id="KW-0175">Coiled coil</keyword>
<evidence type="ECO:0000256" key="4">
    <source>
        <dbReference type="SAM" id="Coils"/>
    </source>
</evidence>
<dbReference type="SMART" id="SM00088">
    <property type="entry name" value="PINT"/>
    <property type="match status" value="1"/>
</dbReference>
<comment type="similarity">
    <text evidence="1">Belongs to the proteasome subunit S10 family.</text>
</comment>
<feature type="coiled-coil region" evidence="4">
    <location>
        <begin position="88"/>
        <end position="115"/>
    </location>
</feature>
<evidence type="ECO:0000313" key="7">
    <source>
        <dbReference type="Proteomes" id="UP001187531"/>
    </source>
</evidence>
<dbReference type="InterPro" id="IPR000717">
    <property type="entry name" value="PCI_dom"/>
</dbReference>
<dbReference type="Proteomes" id="UP001187531">
    <property type="component" value="Unassembled WGS sequence"/>
</dbReference>
<dbReference type="PANTHER" id="PTHR14145:SF1">
    <property type="entry name" value="26S PROTEASOME NON-ATPASE REGULATORY SUBUNIT 6"/>
    <property type="match status" value="1"/>
</dbReference>
<organism evidence="6 7">
    <name type="scientific">Artemia franciscana</name>
    <name type="common">Brine shrimp</name>
    <name type="synonym">Artemia sanfranciscana</name>
    <dbReference type="NCBI Taxonomy" id="6661"/>
    <lineage>
        <taxon>Eukaryota</taxon>
        <taxon>Metazoa</taxon>
        <taxon>Ecdysozoa</taxon>
        <taxon>Arthropoda</taxon>
        <taxon>Crustacea</taxon>
        <taxon>Branchiopoda</taxon>
        <taxon>Anostraca</taxon>
        <taxon>Artemiidae</taxon>
        <taxon>Artemia</taxon>
    </lineage>
</organism>
<sequence>MPAESLEEQGLDKNPNLELAQLKFVLLTENQKPGSFDSNIIEEARSTLLKAVHADDMAPFYEDLCKDLGWTKDSSLAEKLSTANKAKLAEMDAAIVDAEENLGEMEVREANLKKAEYLSKIGDVEAAISAFRKTYEKTVSLGQRLDILFHYIRLGLFTMDHDLINRNIEKAQMLIEEGGDWDRRNRLKVYNGLYCISIRDFKKAANLFLDTVSTFTSYELMDYQVFIKYTVYAAMVALPRNELRDKVVKGSEILEVLHTLQEVRDYLFSLYNCQYDRFFKNLARIEQEIKHDRYFSPHFRYYVKEMRIIAYNQLLDSYRSLTLDYMARAFDVTTEFIDRELARFIAVGRLHARIDRVGGIVETNRPDTKNWQYQSTIKQGDHLLNRIQKLSRVINI</sequence>
<dbReference type="PROSITE" id="PS50250">
    <property type="entry name" value="PCI"/>
    <property type="match status" value="1"/>
</dbReference>
<dbReference type="GO" id="GO:0043161">
    <property type="term" value="P:proteasome-mediated ubiquitin-dependent protein catabolic process"/>
    <property type="evidence" value="ECO:0007669"/>
    <property type="project" value="TreeGrafter"/>
</dbReference>